<gene>
    <name evidence="1" type="ORF">EGYM00163_LOCUS9418</name>
</gene>
<evidence type="ECO:0000313" key="1">
    <source>
        <dbReference type="EMBL" id="CAE0798298.1"/>
    </source>
</evidence>
<accession>A0A7S4FJ98</accession>
<organism evidence="1">
    <name type="scientific">Eutreptiella gymnastica</name>
    <dbReference type="NCBI Taxonomy" id="73025"/>
    <lineage>
        <taxon>Eukaryota</taxon>
        <taxon>Discoba</taxon>
        <taxon>Euglenozoa</taxon>
        <taxon>Euglenida</taxon>
        <taxon>Spirocuta</taxon>
        <taxon>Euglenophyceae</taxon>
        <taxon>Eutreptiales</taxon>
        <taxon>Eutreptiaceae</taxon>
        <taxon>Eutreptiella</taxon>
    </lineage>
</organism>
<dbReference type="AlphaFoldDB" id="A0A7S4FJ98"/>
<name>A0A7S4FJ98_9EUGL</name>
<protein>
    <submittedName>
        <fullName evidence="1">Uncharacterized protein</fullName>
    </submittedName>
</protein>
<proteinExistence type="predicted"/>
<reference evidence="1" key="1">
    <citation type="submission" date="2021-01" db="EMBL/GenBank/DDBJ databases">
        <authorList>
            <person name="Corre E."/>
            <person name="Pelletier E."/>
            <person name="Niang G."/>
            <person name="Scheremetjew M."/>
            <person name="Finn R."/>
            <person name="Kale V."/>
            <person name="Holt S."/>
            <person name="Cochrane G."/>
            <person name="Meng A."/>
            <person name="Brown T."/>
            <person name="Cohen L."/>
        </authorList>
    </citation>
    <scope>NUCLEOTIDE SEQUENCE</scope>
    <source>
        <strain evidence="1">CCMP1594</strain>
    </source>
</reference>
<dbReference type="EMBL" id="HBJA01028863">
    <property type="protein sequence ID" value="CAE0798298.1"/>
    <property type="molecule type" value="Transcribed_RNA"/>
</dbReference>
<sequence>MHNIGLRRWAATHMDAQEQQASVVLMGSSNGLCKWAQTGGCARLQQQMTVPHTAAASLVHASAKKWRAEVLSKCLPHISEAIAPLNPSLSSNIQRCHLMVQVLSLKESITDSREFTERIHAVHRWRWGTEMHVPISGSMQVPPAPTPSAAHLHTPLLLPSFSTCTAPSCCPTLLHTAPHRRALASAVAISLHLAHLLQFALRPQSKGPCAPCDFHVKQITNGCKTPKDLQSPPGWQHPHGTCQLDRMNGFASLVLPESVWGTFRAKGGSWIYNPSLSAGNGVPGGCG</sequence>